<feature type="repeat" description="WD" evidence="3">
    <location>
        <begin position="1008"/>
        <end position="1040"/>
    </location>
</feature>
<dbReference type="SUPFAM" id="SSF52540">
    <property type="entry name" value="P-loop containing nucleoside triphosphate hydrolases"/>
    <property type="match status" value="1"/>
</dbReference>
<organism evidence="5 6">
    <name type="scientific">Favolaschia claudopus</name>
    <dbReference type="NCBI Taxonomy" id="2862362"/>
    <lineage>
        <taxon>Eukaryota</taxon>
        <taxon>Fungi</taxon>
        <taxon>Dikarya</taxon>
        <taxon>Basidiomycota</taxon>
        <taxon>Agaricomycotina</taxon>
        <taxon>Agaricomycetes</taxon>
        <taxon>Agaricomycetidae</taxon>
        <taxon>Agaricales</taxon>
        <taxon>Marasmiineae</taxon>
        <taxon>Mycenaceae</taxon>
        <taxon>Favolaschia</taxon>
    </lineage>
</organism>
<feature type="repeat" description="WD" evidence="3">
    <location>
        <begin position="1046"/>
        <end position="1087"/>
    </location>
</feature>
<name>A0AAW0DGT3_9AGAR</name>
<keyword evidence="2" id="KW-0677">Repeat</keyword>
<dbReference type="InterPro" id="IPR020472">
    <property type="entry name" value="WD40_PAC1"/>
</dbReference>
<proteinExistence type="predicted"/>
<dbReference type="CDD" id="cd21037">
    <property type="entry name" value="MLKL_NTD"/>
    <property type="match status" value="1"/>
</dbReference>
<dbReference type="PROSITE" id="PS50082">
    <property type="entry name" value="WD_REPEATS_2"/>
    <property type="match status" value="10"/>
</dbReference>
<gene>
    <name evidence="5" type="ORF">R3P38DRAFT_2866280</name>
</gene>
<dbReference type="Pfam" id="PF24883">
    <property type="entry name" value="NPHP3_N"/>
    <property type="match status" value="1"/>
</dbReference>
<dbReference type="PANTHER" id="PTHR22847">
    <property type="entry name" value="WD40 REPEAT PROTEIN"/>
    <property type="match status" value="1"/>
</dbReference>
<feature type="repeat" description="WD" evidence="3">
    <location>
        <begin position="772"/>
        <end position="813"/>
    </location>
</feature>
<dbReference type="SMART" id="SM00320">
    <property type="entry name" value="WD40"/>
    <property type="match status" value="13"/>
</dbReference>
<evidence type="ECO:0000256" key="2">
    <source>
        <dbReference type="ARBA" id="ARBA00022737"/>
    </source>
</evidence>
<dbReference type="InterPro" id="IPR036322">
    <property type="entry name" value="WD40_repeat_dom_sf"/>
</dbReference>
<dbReference type="SUPFAM" id="SSF50978">
    <property type="entry name" value="WD40 repeat-like"/>
    <property type="match status" value="2"/>
</dbReference>
<dbReference type="InterPro" id="IPR019775">
    <property type="entry name" value="WD40_repeat_CS"/>
</dbReference>
<dbReference type="GO" id="GO:0048188">
    <property type="term" value="C:Set1C/COMPASS complex"/>
    <property type="evidence" value="ECO:0007669"/>
    <property type="project" value="TreeGrafter"/>
</dbReference>
<dbReference type="PANTHER" id="PTHR22847:SF637">
    <property type="entry name" value="WD REPEAT DOMAIN 5B"/>
    <property type="match status" value="1"/>
</dbReference>
<dbReference type="InterPro" id="IPR036537">
    <property type="entry name" value="Adaptor_Cbl_N_dom_sf"/>
</dbReference>
<accession>A0AAW0DGT3</accession>
<dbReference type="GO" id="GO:0042393">
    <property type="term" value="F:histone binding"/>
    <property type="evidence" value="ECO:0007669"/>
    <property type="project" value="TreeGrafter"/>
</dbReference>
<dbReference type="InterPro" id="IPR056884">
    <property type="entry name" value="NPHP3-like_N"/>
</dbReference>
<evidence type="ECO:0000256" key="1">
    <source>
        <dbReference type="ARBA" id="ARBA00022574"/>
    </source>
</evidence>
<evidence type="ECO:0000256" key="3">
    <source>
        <dbReference type="PROSITE-ProRule" id="PRU00221"/>
    </source>
</evidence>
<dbReference type="Pfam" id="PF00400">
    <property type="entry name" value="WD40"/>
    <property type="match status" value="9"/>
</dbReference>
<feature type="repeat" description="WD" evidence="3">
    <location>
        <begin position="1130"/>
        <end position="1171"/>
    </location>
</feature>
<dbReference type="PROSITE" id="PS50837">
    <property type="entry name" value="NACHT"/>
    <property type="match status" value="1"/>
</dbReference>
<dbReference type="EMBL" id="JAWWNJ010000008">
    <property type="protein sequence ID" value="KAK7050655.1"/>
    <property type="molecule type" value="Genomic_DNA"/>
</dbReference>
<feature type="repeat" description="WD" evidence="3">
    <location>
        <begin position="1174"/>
        <end position="1212"/>
    </location>
</feature>
<dbReference type="CDD" id="cd00200">
    <property type="entry name" value="WD40"/>
    <property type="match status" value="2"/>
</dbReference>
<keyword evidence="6" id="KW-1185">Reference proteome</keyword>
<feature type="repeat" description="WD" evidence="3">
    <location>
        <begin position="984"/>
        <end position="999"/>
    </location>
</feature>
<dbReference type="Gene3D" id="3.40.50.300">
    <property type="entry name" value="P-loop containing nucleotide triphosphate hydrolases"/>
    <property type="match status" value="1"/>
</dbReference>
<dbReference type="Gene3D" id="1.20.930.20">
    <property type="entry name" value="Adaptor protein Cbl, N-terminal domain"/>
    <property type="match status" value="1"/>
</dbReference>
<dbReference type="InterPro" id="IPR001680">
    <property type="entry name" value="WD40_rpt"/>
</dbReference>
<dbReference type="PRINTS" id="PR00320">
    <property type="entry name" value="GPROTEINBRPT"/>
</dbReference>
<protein>
    <submittedName>
        <fullName evidence="5">WD40-repeat-containing domain protein</fullName>
    </submittedName>
</protein>
<dbReference type="Proteomes" id="UP001362999">
    <property type="component" value="Unassembled WGS sequence"/>
</dbReference>
<dbReference type="PROSITE" id="PS00678">
    <property type="entry name" value="WD_REPEATS_1"/>
    <property type="match status" value="6"/>
</dbReference>
<feature type="repeat" description="WD" evidence="3">
    <location>
        <begin position="806"/>
        <end position="847"/>
    </location>
</feature>
<dbReference type="InterPro" id="IPR059179">
    <property type="entry name" value="MLKL-like_MCAfunc"/>
</dbReference>
<dbReference type="GO" id="GO:0007166">
    <property type="term" value="P:cell surface receptor signaling pathway"/>
    <property type="evidence" value="ECO:0007669"/>
    <property type="project" value="InterPro"/>
</dbReference>
<dbReference type="InterPro" id="IPR015943">
    <property type="entry name" value="WD40/YVTN_repeat-like_dom_sf"/>
</dbReference>
<dbReference type="PROSITE" id="PS50294">
    <property type="entry name" value="WD_REPEATS_REGION"/>
    <property type="match status" value="7"/>
</dbReference>
<feature type="domain" description="NACHT" evidence="4">
    <location>
        <begin position="222"/>
        <end position="369"/>
    </location>
</feature>
<sequence>MTARTKKKSGVRDLVVSGALEILELAVPVSKAIPLVGNTLEGALEAVLYIIKVKDEVKMKKEKCQILAERVLTITAAITGELLKSDQDTLNRREHSVTDLRGTLREVKDLLDHLCSASLIRRILERGEVDHKLEVLHQKLNTAIDVFHITENMRTEDALKMLRAASEEAEDKQNNILINSLLRPVPTAGFVSRHSDTGCFPGTRQMFLDKIYTWFSNSQGPQIFWLSGLGGTGKTAISHTVCKALHSEGHLGASFFFSRDEADRRRVAFIIPTIAFQLAAVNVSYRRKLVDVLREHPDAAFHAQQSQMTQLLLEPLKKVPSFGPYLIVLDALDECDRERGVEGGDLVSLLLTELPRSGLNIKVLITSRPERSIQSIFKPANLTKSLHETALLHQMDQSAIQEDIRSYLTHHLQQIQITREVQPPWPDWPGTIAFNDLVLRAGMFFIFAATIVKTLADTLYSPRDRLQRLLGNMNKPSTGLYSQVDNLYLQILQTFVESRGDALELCERFRKIIGTIIVLQNPLSISALGELLEHDEDDIEGALTPLHSLLVIPPGHSQPVRIFHPSFRDFLVIQNRCTDARFMIPEEQMHSKLASCCLTIMLRDLRRNICNIGEDVVLNSEIPDLQKKLQESVSPALSYACRHWGYHLSQSDVAGSQTELAKKLSDFASTKLLYWIEILSLEQRFPLCVSNLLAVFSWCKKHIPNTYNMIYDAYRLVLDFHNAISISAIQVYNSALLFIPDCSILHAYKHELPTYSLKSPRTENWDACLLVLEGHTSTVNMISLSPNGGRAASASNDGYICIWDISDGSQGDVKSVEYSPDSVFLVSSGADATVRLWDAITGSSACVQVAIFSSNGNMIASGSDNSSLALWDVQGRKQLASFTGHSAAVTCLLFSSNDSQILSGSEDCTIRVWDARSHNAIRVLQCADAVLSLALNSTTLFSGSKNGVITLRGAKHYEEMSYLVDGEAAINSLSVLSRDGVEQLVSGSSDGIVRVWDLSGSKSWIAKYRGHSGPVECIQSTLDGLYILSASVDRTIRLWDATMTGVQGSEEFVMVVQIPENIDHIASGSTHGKIALWNTDDGSLVYEVNAHTGTVLSLSFSNDDKLIASSSVDQTICILNSSDGSNFAVLKGHTDEVYTAQFSADDTLLVSASSDARVIIWDVVTQTQKHSLIHNSGVGVASFSPDDKLICSGTLNGEIHIWNVETRQRITVLKGSPNPMPPILWALFSPDGAWLASWLEDESVKVWKVLGEKFEPWPVQDWRLDRRANNAGVIAAREGKTPARYGDLLPDDELHYLQEDGWITFPHTGKRVCWVPASRRQPWLRTLWESQKGIFATGSQAGNLTIVDLRSTIS</sequence>
<evidence type="ECO:0000313" key="5">
    <source>
        <dbReference type="EMBL" id="KAK7050655.1"/>
    </source>
</evidence>
<reference evidence="5 6" key="1">
    <citation type="journal article" date="2024" name="J Genomics">
        <title>Draft genome sequencing and assembly of Favolaschia claudopus CIRM-BRFM 2984 isolated from oak limbs.</title>
        <authorList>
            <person name="Navarro D."/>
            <person name="Drula E."/>
            <person name="Chaduli D."/>
            <person name="Cazenave R."/>
            <person name="Ahrendt S."/>
            <person name="Wang J."/>
            <person name="Lipzen A."/>
            <person name="Daum C."/>
            <person name="Barry K."/>
            <person name="Grigoriev I.V."/>
            <person name="Favel A."/>
            <person name="Rosso M.N."/>
            <person name="Martin F."/>
        </authorList>
    </citation>
    <scope>NUCLEOTIDE SEQUENCE [LARGE SCALE GENOMIC DNA]</scope>
    <source>
        <strain evidence="5 6">CIRM-BRFM 2984</strain>
    </source>
</reference>
<dbReference type="InterPro" id="IPR007111">
    <property type="entry name" value="NACHT_NTPase"/>
</dbReference>
<feature type="repeat" description="WD" evidence="3">
    <location>
        <begin position="840"/>
        <end position="881"/>
    </location>
</feature>
<comment type="caution">
    <text evidence="5">The sequence shown here is derived from an EMBL/GenBank/DDBJ whole genome shotgun (WGS) entry which is preliminary data.</text>
</comment>
<feature type="repeat" description="WD" evidence="3">
    <location>
        <begin position="882"/>
        <end position="923"/>
    </location>
</feature>
<feature type="repeat" description="WD" evidence="3">
    <location>
        <begin position="1088"/>
        <end position="1129"/>
    </location>
</feature>
<evidence type="ECO:0000259" key="4">
    <source>
        <dbReference type="PROSITE" id="PS50837"/>
    </source>
</evidence>
<dbReference type="InterPro" id="IPR027417">
    <property type="entry name" value="P-loop_NTPase"/>
</dbReference>
<dbReference type="Gene3D" id="2.130.10.10">
    <property type="entry name" value="YVTN repeat-like/Quinoprotein amine dehydrogenase"/>
    <property type="match status" value="5"/>
</dbReference>
<evidence type="ECO:0000313" key="6">
    <source>
        <dbReference type="Proteomes" id="UP001362999"/>
    </source>
</evidence>
<keyword evidence="1 3" id="KW-0853">WD repeat</keyword>